<dbReference type="VEuPathDB" id="TriTrypDB:TcG_07405"/>
<dbReference type="SUPFAM" id="SSF103657">
    <property type="entry name" value="BAR/IMD domain-like"/>
    <property type="match status" value="1"/>
</dbReference>
<reference evidence="2 3" key="1">
    <citation type="journal article" date="2018" name="Microb. Genom.">
        <title>Expanding an expanded genome: long-read sequencing of Trypanosoma cruzi.</title>
        <authorList>
            <person name="Berna L."/>
            <person name="Rodriguez M."/>
            <person name="Chiribao M.L."/>
            <person name="Parodi-Talice A."/>
            <person name="Pita S."/>
            <person name="Rijo G."/>
            <person name="Alvarez-Valin F."/>
            <person name="Robello C."/>
        </authorList>
    </citation>
    <scope>NUCLEOTIDE SEQUENCE [LARGE SCALE GENOMIC DNA]</scope>
    <source>
        <strain evidence="2 3">Dm28c</strain>
    </source>
</reference>
<evidence type="ECO:0000256" key="1">
    <source>
        <dbReference type="SAM" id="MobiDB-lite"/>
    </source>
</evidence>
<gene>
    <name evidence="2" type="ORF">C4B63_2g569</name>
</gene>
<protein>
    <recommendedName>
        <fullName evidence="4">BAR domain-containing protein</fullName>
    </recommendedName>
</protein>
<dbReference type="OrthoDB" id="272713at2759"/>
<dbReference type="VEuPathDB" id="TriTrypDB:TCSYLVIO_005552"/>
<accession>A0A2V2W359</accession>
<dbReference type="EMBL" id="PRFA01000002">
    <property type="protein sequence ID" value="PWV02775.1"/>
    <property type="molecule type" value="Genomic_DNA"/>
</dbReference>
<organism evidence="2 3">
    <name type="scientific">Trypanosoma cruzi</name>
    <dbReference type="NCBI Taxonomy" id="5693"/>
    <lineage>
        <taxon>Eukaryota</taxon>
        <taxon>Discoba</taxon>
        <taxon>Euglenozoa</taxon>
        <taxon>Kinetoplastea</taxon>
        <taxon>Metakinetoplastina</taxon>
        <taxon>Trypanosomatida</taxon>
        <taxon>Trypanosomatidae</taxon>
        <taxon>Trypanosoma</taxon>
        <taxon>Schizotrypanum</taxon>
    </lineage>
</organism>
<dbReference type="PANTHER" id="PTHR38148:SF3">
    <property type="entry name" value="BAR DOMAIN-CONTAINING PROTEIN"/>
    <property type="match status" value="1"/>
</dbReference>
<evidence type="ECO:0000313" key="3">
    <source>
        <dbReference type="Proteomes" id="UP000246121"/>
    </source>
</evidence>
<dbReference type="VEuPathDB" id="TriTrypDB:TcCLB.506125.20"/>
<evidence type="ECO:0000313" key="2">
    <source>
        <dbReference type="EMBL" id="PWV02775.1"/>
    </source>
</evidence>
<dbReference type="Gene3D" id="1.20.1270.60">
    <property type="entry name" value="Arfaptin homology (AH) domain/BAR domain"/>
    <property type="match status" value="1"/>
</dbReference>
<feature type="compositionally biased region" description="Polar residues" evidence="1">
    <location>
        <begin position="239"/>
        <end position="248"/>
    </location>
</feature>
<dbReference type="VEuPathDB" id="TriTrypDB:TcYC6_0072890"/>
<proteinExistence type="predicted"/>
<dbReference type="VEuPathDB" id="TriTrypDB:Tc_MARK_6095"/>
<dbReference type="Proteomes" id="UP000246121">
    <property type="component" value="Unassembled WGS sequence"/>
</dbReference>
<dbReference type="VEuPathDB" id="TriTrypDB:TCDM_04468"/>
<dbReference type="VEuPathDB" id="TriTrypDB:C4B63_2g569"/>
<dbReference type="VEuPathDB" id="TriTrypDB:C3747_9g418"/>
<dbReference type="AlphaFoldDB" id="A0A2V2W359"/>
<name>A0A2V2W359_TRYCR</name>
<dbReference type="VEuPathDB" id="TriTrypDB:ECC02_002822"/>
<comment type="caution">
    <text evidence="2">The sequence shown here is derived from an EMBL/GenBank/DDBJ whole genome shotgun (WGS) entry which is preliminary data.</text>
</comment>
<dbReference type="InterPro" id="IPR027267">
    <property type="entry name" value="AH/BAR_dom_sf"/>
</dbReference>
<sequence length="269" mass="30546">MSCCANIPQTADKELDENGVYLENITKTFKLFEKSIAETLNTYQMLMNSFEKVAQCFVEIAGGSSKNMVGLADGFKEGMRKLRDGPTLSGLQMDITRYVKEGLPPLMAERNKVHKLYKRAKELKKAEDTYRYKIGEMEKDFARKNRPLGESKSYVKLGKNRERATIKYQGKKQEFVTAMEMFKDLIERFLGTSLPGYAACTSSFSRHLGQVMETYVSGEHSISSANGSPLNQSKHRPSQRNSDSTVDQLTHENQGKNPLSLEEQYYKVE</sequence>
<dbReference type="VEuPathDB" id="TriTrypDB:TcBrA4_0058480"/>
<feature type="compositionally biased region" description="Polar residues" evidence="1">
    <location>
        <begin position="220"/>
        <end position="232"/>
    </location>
</feature>
<feature type="region of interest" description="Disordered" evidence="1">
    <location>
        <begin position="219"/>
        <end position="269"/>
    </location>
</feature>
<evidence type="ECO:0008006" key="4">
    <source>
        <dbReference type="Google" id="ProtNLM"/>
    </source>
</evidence>
<dbReference type="VEuPathDB" id="TriTrypDB:TcCL_ESM12302"/>
<dbReference type="PANTHER" id="PTHR38148">
    <property type="entry name" value="BAR DOMAIN-CONTAINING PROTEIN"/>
    <property type="match status" value="1"/>
</dbReference>
<dbReference type="VEuPathDB" id="TriTrypDB:BCY84_14611"/>